<keyword evidence="3" id="KW-0949">S-adenosyl-L-methionine</keyword>
<dbReference type="InterPro" id="IPR041698">
    <property type="entry name" value="Methyltransf_25"/>
</dbReference>
<dbReference type="CDD" id="cd02440">
    <property type="entry name" value="AdoMet_MTases"/>
    <property type="match status" value="1"/>
</dbReference>
<dbReference type="PANTHER" id="PTHR43464:SF19">
    <property type="entry name" value="UBIQUINONE BIOSYNTHESIS O-METHYLTRANSFERASE, MITOCHONDRIAL"/>
    <property type="match status" value="1"/>
</dbReference>
<evidence type="ECO:0000256" key="1">
    <source>
        <dbReference type="ARBA" id="ARBA00022603"/>
    </source>
</evidence>
<sequence>MKPTRRESDTPESFWDRHWSGMTRPSSGMPSAALERLIAGRPAGRAVDLGCGRGDDAVWLAKKGWQVVAVDVSQSALEAVQRNAEKAGVAGRIACERHDLSRTLPDGPFDLVLSMFTHTPLEFDRAAMLSAAATLVAPGGLFLIAGHGSLAPWSWSDPEIQRPKAQDVADALALADWTPIEIADYPREAHGPGGQVAEVLDSITALERPIG</sequence>
<reference evidence="6 7" key="1">
    <citation type="submission" date="2020-08" db="EMBL/GenBank/DDBJ databases">
        <title>Genomic Encyclopedia of Type Strains, Phase IV (KMG-IV): sequencing the most valuable type-strain genomes for metagenomic binning, comparative biology and taxonomic classification.</title>
        <authorList>
            <person name="Goeker M."/>
        </authorList>
    </citation>
    <scope>NUCLEOTIDE SEQUENCE [LARGE SCALE GENOMIC DNA]</scope>
    <source>
        <strain evidence="6 7">DSM 28101</strain>
    </source>
</reference>
<keyword evidence="1 6" id="KW-0489">Methyltransferase</keyword>
<dbReference type="RefSeq" id="WP_183488772.1">
    <property type="nucleotide sequence ID" value="NZ_JACIDZ010000013.1"/>
</dbReference>
<evidence type="ECO:0000313" key="7">
    <source>
        <dbReference type="Proteomes" id="UP000530571"/>
    </source>
</evidence>
<organism evidence="6 7">
    <name type="scientific">Martelella radicis</name>
    <dbReference type="NCBI Taxonomy" id="1397476"/>
    <lineage>
        <taxon>Bacteria</taxon>
        <taxon>Pseudomonadati</taxon>
        <taxon>Pseudomonadota</taxon>
        <taxon>Alphaproteobacteria</taxon>
        <taxon>Hyphomicrobiales</taxon>
        <taxon>Aurantimonadaceae</taxon>
        <taxon>Martelella</taxon>
    </lineage>
</organism>
<proteinExistence type="predicted"/>
<dbReference type="GO" id="GO:0008168">
    <property type="term" value="F:methyltransferase activity"/>
    <property type="evidence" value="ECO:0007669"/>
    <property type="project" value="UniProtKB-KW"/>
</dbReference>
<dbReference type="AlphaFoldDB" id="A0A7W6KPB8"/>
<keyword evidence="2 6" id="KW-0808">Transferase</keyword>
<evidence type="ECO:0000313" key="6">
    <source>
        <dbReference type="EMBL" id="MBB4123575.1"/>
    </source>
</evidence>
<evidence type="ECO:0000256" key="3">
    <source>
        <dbReference type="ARBA" id="ARBA00022691"/>
    </source>
</evidence>
<gene>
    <name evidence="6" type="ORF">GGR30_003523</name>
</gene>
<dbReference type="InterPro" id="IPR029063">
    <property type="entry name" value="SAM-dependent_MTases_sf"/>
</dbReference>
<accession>A0A7W6KPB8</accession>
<evidence type="ECO:0000256" key="4">
    <source>
        <dbReference type="SAM" id="MobiDB-lite"/>
    </source>
</evidence>
<keyword evidence="7" id="KW-1185">Reference proteome</keyword>
<feature type="compositionally biased region" description="Basic and acidic residues" evidence="4">
    <location>
        <begin position="1"/>
        <end position="19"/>
    </location>
</feature>
<feature type="region of interest" description="Disordered" evidence="4">
    <location>
        <begin position="1"/>
        <end position="28"/>
    </location>
</feature>
<comment type="caution">
    <text evidence="6">The sequence shown here is derived from an EMBL/GenBank/DDBJ whole genome shotgun (WGS) entry which is preliminary data.</text>
</comment>
<dbReference type="EMBL" id="JACIDZ010000013">
    <property type="protein sequence ID" value="MBB4123575.1"/>
    <property type="molecule type" value="Genomic_DNA"/>
</dbReference>
<protein>
    <submittedName>
        <fullName evidence="6">SAM-dependent methyltransferase</fullName>
    </submittedName>
</protein>
<dbReference type="SUPFAM" id="SSF53335">
    <property type="entry name" value="S-adenosyl-L-methionine-dependent methyltransferases"/>
    <property type="match status" value="1"/>
</dbReference>
<evidence type="ECO:0000256" key="2">
    <source>
        <dbReference type="ARBA" id="ARBA00022679"/>
    </source>
</evidence>
<dbReference type="Proteomes" id="UP000530571">
    <property type="component" value="Unassembled WGS sequence"/>
</dbReference>
<feature type="domain" description="Methyltransferase" evidence="5">
    <location>
        <begin position="47"/>
        <end position="140"/>
    </location>
</feature>
<dbReference type="Gene3D" id="3.40.50.150">
    <property type="entry name" value="Vaccinia Virus protein VP39"/>
    <property type="match status" value="1"/>
</dbReference>
<name>A0A7W6KPB8_9HYPH</name>
<dbReference type="GO" id="GO:0032259">
    <property type="term" value="P:methylation"/>
    <property type="evidence" value="ECO:0007669"/>
    <property type="project" value="UniProtKB-KW"/>
</dbReference>
<dbReference type="PANTHER" id="PTHR43464">
    <property type="entry name" value="METHYLTRANSFERASE"/>
    <property type="match status" value="1"/>
</dbReference>
<evidence type="ECO:0000259" key="5">
    <source>
        <dbReference type="Pfam" id="PF13649"/>
    </source>
</evidence>
<dbReference type="Pfam" id="PF13649">
    <property type="entry name" value="Methyltransf_25"/>
    <property type="match status" value="1"/>
</dbReference>